<gene>
    <name evidence="2" type="ORF">ACFQRL_02820</name>
</gene>
<accession>A0ABW2HBT5</accession>
<sequence length="254" mass="26026">MSAPTRRRRVWPWLVGVAIVAVLAVVAWFVGEAIARDLVTRTIRETVVTELSLPADQQIDVGVEGSVLPQLIGGTLTEVHIASDDVTLDGLTGDVSVSLTDVPVRGGEIGAGSATIALDETQVRQLMSRVDGFPAESLGLAAPDVTFSTELSPFGLSIPVGVAVTPSADAGDIVLTPASLELGGAEISADDLRGRFGALADAVLRDWTVCIAEYLPAGATLTSVEVSGDALVAGFDLAGGIAVDPDLQQPGTCA</sequence>
<keyword evidence="3" id="KW-1185">Reference proteome</keyword>
<proteinExistence type="predicted"/>
<keyword evidence="1" id="KW-0472">Membrane</keyword>
<keyword evidence="1" id="KW-1133">Transmembrane helix</keyword>
<dbReference type="Proteomes" id="UP001596507">
    <property type="component" value="Unassembled WGS sequence"/>
</dbReference>
<dbReference type="RefSeq" id="WP_262872814.1">
    <property type="nucleotide sequence ID" value="NZ_BAABKW010000018.1"/>
</dbReference>
<comment type="caution">
    <text evidence="2">The sequence shown here is derived from an EMBL/GenBank/DDBJ whole genome shotgun (WGS) entry which is preliminary data.</text>
</comment>
<evidence type="ECO:0000313" key="2">
    <source>
        <dbReference type="EMBL" id="MFC7267890.1"/>
    </source>
</evidence>
<feature type="transmembrane region" description="Helical" evidence="1">
    <location>
        <begin position="12"/>
        <end position="31"/>
    </location>
</feature>
<name>A0ABW2HBT5_9MICO</name>
<dbReference type="Pfam" id="PF11209">
    <property type="entry name" value="LmeA"/>
    <property type="match status" value="1"/>
</dbReference>
<keyword evidence="1" id="KW-0812">Transmembrane</keyword>
<reference evidence="3" key="1">
    <citation type="journal article" date="2019" name="Int. J. Syst. Evol. Microbiol.">
        <title>The Global Catalogue of Microorganisms (GCM) 10K type strain sequencing project: providing services to taxonomists for standard genome sequencing and annotation.</title>
        <authorList>
            <consortium name="The Broad Institute Genomics Platform"/>
            <consortium name="The Broad Institute Genome Sequencing Center for Infectious Disease"/>
            <person name="Wu L."/>
            <person name="Ma J."/>
        </authorList>
    </citation>
    <scope>NUCLEOTIDE SEQUENCE [LARGE SCALE GENOMIC DNA]</scope>
    <source>
        <strain evidence="3">CGMCC 1.15772</strain>
    </source>
</reference>
<evidence type="ECO:0000313" key="3">
    <source>
        <dbReference type="Proteomes" id="UP001596507"/>
    </source>
</evidence>
<dbReference type="EMBL" id="JBHTBE010000001">
    <property type="protein sequence ID" value="MFC7267890.1"/>
    <property type="molecule type" value="Genomic_DNA"/>
</dbReference>
<organism evidence="2 3">
    <name type="scientific">Microbacterium fluvii</name>
    <dbReference type="NCBI Taxonomy" id="415215"/>
    <lineage>
        <taxon>Bacteria</taxon>
        <taxon>Bacillati</taxon>
        <taxon>Actinomycetota</taxon>
        <taxon>Actinomycetes</taxon>
        <taxon>Micrococcales</taxon>
        <taxon>Microbacteriaceae</taxon>
        <taxon>Microbacterium</taxon>
    </lineage>
</organism>
<evidence type="ECO:0000256" key="1">
    <source>
        <dbReference type="SAM" id="Phobius"/>
    </source>
</evidence>
<protein>
    <submittedName>
        <fullName evidence="2">DUF2993 domain-containing protein</fullName>
    </submittedName>
</protein>
<dbReference type="InterPro" id="IPR021373">
    <property type="entry name" value="DUF2993"/>
</dbReference>